<proteinExistence type="predicted"/>
<evidence type="ECO:0000256" key="3">
    <source>
        <dbReference type="PROSITE-ProRule" id="PRU00339"/>
    </source>
</evidence>
<sequence length="775" mass="90467">MEYYKHLGGNDYSTIEIDNIYCSNGDLELTDREENISRGIDMLAAYLMEKACREKSKCERQKFFNDITYLYLNTDKIVMNHMNHLIGRAFVCLLDNETIEEADLKLSEIILNCLDYVPFTFGKSIDEIDVSGCKRNLIKQWKLLRQKKKKPEYIRTDMSFSLLKLGEIEKARLGFELALKLNSNCVLALVGLSITLLIKSSKSPHTINLSVQFSNQLTVKTMKIENIFKIASDYSTDENFDKAIQYSNIILHRSRNLHQITECFNLLGKIYELKRDYNRSFVYYCQAVHMNPIEIGYSHYGLAKMYVLNCSFDKAEKCLEMYSRVNPECNKSKVKLGLLYVRSEFKDKTYKAQTYLEEVVNEVPNCLEAWVGLGLLAINNNKDLKNIYRKIMVLSHNLELTGFSIDLIIDIAFIYYQYEKYKHCRSLLEIAMNFLKELSETSPCLYFEYLTQIVDVRLVEVYLKLQKFQKAEKVLKETIQRHPKDIESIIKMAHLFQDRHQDNEAREYAKEALQLNPRNPEALKILRKLNLEDEMDLSEFNESSLKNLVNIFNNLKDIAVQTVNKDTEFDNLTLEFFGKLLNSDPEYIWGPGRLGQHLANSEILSKLKNVFSTAEKSNILCRTWIYYADFCIKNGYYDQSIEIMEVCLKLFFLHDTFEVHTLIGFQYSLADNYQYSKKMFLKAFMASPGDIYIINNFAFQIQQIGNLILENKKCTINDVHKAMENIKLAEKYYAFLLRQNDVVVHGAANEGLVLCQLKIRSLPTYIRQVRLMEIK</sequence>
<accession>A0A2S2Q6E2</accession>
<dbReference type="GO" id="GO:0006368">
    <property type="term" value="P:transcription elongation by RNA polymerase II"/>
    <property type="evidence" value="ECO:0007669"/>
    <property type="project" value="TreeGrafter"/>
</dbReference>
<evidence type="ECO:0000256" key="2">
    <source>
        <dbReference type="ARBA" id="ARBA00022803"/>
    </source>
</evidence>
<feature type="repeat" description="TPR" evidence="3">
    <location>
        <begin position="486"/>
        <end position="519"/>
    </location>
</feature>
<keyword evidence="1" id="KW-0677">Repeat</keyword>
<dbReference type="Gene3D" id="1.25.40.10">
    <property type="entry name" value="Tetratricopeptide repeat domain"/>
    <property type="match status" value="2"/>
</dbReference>
<dbReference type="SUPFAM" id="SSF48452">
    <property type="entry name" value="TPR-like"/>
    <property type="match status" value="2"/>
</dbReference>
<dbReference type="GO" id="GO:0006355">
    <property type="term" value="P:regulation of DNA-templated transcription"/>
    <property type="evidence" value="ECO:0007669"/>
    <property type="project" value="InterPro"/>
</dbReference>
<dbReference type="InterPro" id="IPR031101">
    <property type="entry name" value="Ctr9"/>
</dbReference>
<dbReference type="SMART" id="SM00028">
    <property type="entry name" value="TPR"/>
    <property type="match status" value="5"/>
</dbReference>
<gene>
    <name evidence="4" type="primary">ctr9_0</name>
    <name evidence="4" type="ORF">g.68705</name>
</gene>
<feature type="repeat" description="TPR" evidence="3">
    <location>
        <begin position="261"/>
        <end position="294"/>
    </location>
</feature>
<dbReference type="PANTHER" id="PTHR14027">
    <property type="entry name" value="RNA POLYMERASE-ASSOCIATED PROTEIN CTR9"/>
    <property type="match status" value="1"/>
</dbReference>
<keyword evidence="2 3" id="KW-0802">TPR repeat</keyword>
<organism evidence="4">
    <name type="scientific">Sipha flava</name>
    <name type="common">yellow sugarcane aphid</name>
    <dbReference type="NCBI Taxonomy" id="143950"/>
    <lineage>
        <taxon>Eukaryota</taxon>
        <taxon>Metazoa</taxon>
        <taxon>Ecdysozoa</taxon>
        <taxon>Arthropoda</taxon>
        <taxon>Hexapoda</taxon>
        <taxon>Insecta</taxon>
        <taxon>Pterygota</taxon>
        <taxon>Neoptera</taxon>
        <taxon>Paraneoptera</taxon>
        <taxon>Hemiptera</taxon>
        <taxon>Sternorrhyncha</taxon>
        <taxon>Aphidomorpha</taxon>
        <taxon>Aphidoidea</taxon>
        <taxon>Aphididae</taxon>
        <taxon>Sipha</taxon>
    </lineage>
</organism>
<dbReference type="GO" id="GO:0000993">
    <property type="term" value="F:RNA polymerase II complex binding"/>
    <property type="evidence" value="ECO:0007669"/>
    <property type="project" value="TreeGrafter"/>
</dbReference>
<dbReference type="InterPro" id="IPR019734">
    <property type="entry name" value="TPR_rpt"/>
</dbReference>
<dbReference type="PROSITE" id="PS50005">
    <property type="entry name" value="TPR"/>
    <property type="match status" value="2"/>
</dbReference>
<dbReference type="PANTHER" id="PTHR14027:SF2">
    <property type="entry name" value="RNA POLYMERASE-ASSOCIATED PROTEIN CTR9 HOMOLOG"/>
    <property type="match status" value="1"/>
</dbReference>
<name>A0A2S2Q6E2_9HEMI</name>
<dbReference type="AlphaFoldDB" id="A0A2S2Q6E2"/>
<evidence type="ECO:0000313" key="4">
    <source>
        <dbReference type="EMBL" id="MBY73315.1"/>
    </source>
</evidence>
<protein>
    <submittedName>
        <fullName evidence="4">RNA polymerase-associated protein CTR9</fullName>
    </submittedName>
</protein>
<dbReference type="GO" id="GO:0016593">
    <property type="term" value="C:Cdc73/Paf1 complex"/>
    <property type="evidence" value="ECO:0007669"/>
    <property type="project" value="TreeGrafter"/>
</dbReference>
<reference evidence="4" key="1">
    <citation type="submission" date="2018-04" db="EMBL/GenBank/DDBJ databases">
        <title>Transcriptome assembly of Sipha flava.</title>
        <authorList>
            <person name="Scully E.D."/>
            <person name="Geib S.M."/>
            <person name="Palmer N.A."/>
            <person name="Koch K."/>
            <person name="Bradshaw J."/>
            <person name="Heng-Moss T."/>
            <person name="Sarath G."/>
        </authorList>
    </citation>
    <scope>NUCLEOTIDE SEQUENCE</scope>
</reference>
<evidence type="ECO:0000256" key="1">
    <source>
        <dbReference type="ARBA" id="ARBA00022737"/>
    </source>
</evidence>
<dbReference type="EMBL" id="GGMS01004112">
    <property type="protein sequence ID" value="MBY73315.1"/>
    <property type="molecule type" value="Transcribed_RNA"/>
</dbReference>
<dbReference type="InterPro" id="IPR011990">
    <property type="entry name" value="TPR-like_helical_dom_sf"/>
</dbReference>